<dbReference type="RefSeq" id="XP_001224046.1">
    <property type="nucleotide sequence ID" value="XM_001224045.1"/>
</dbReference>
<dbReference type="OMA" id="ARDHPRC"/>
<evidence type="ECO:0000313" key="4">
    <source>
        <dbReference type="Proteomes" id="UP000001056"/>
    </source>
</evidence>
<dbReference type="InterPro" id="IPR015943">
    <property type="entry name" value="WD40/YVTN_repeat-like_dom_sf"/>
</dbReference>
<evidence type="ECO:0000313" key="3">
    <source>
        <dbReference type="EMBL" id="EAQ88213.1"/>
    </source>
</evidence>
<evidence type="ECO:0000256" key="1">
    <source>
        <dbReference type="SAM" id="MobiDB-lite"/>
    </source>
</evidence>
<feature type="domain" description="RSE1/DDB1/CPSF1 first beta-propeller" evidence="2">
    <location>
        <begin position="1"/>
        <end position="198"/>
    </location>
</feature>
<dbReference type="InterPro" id="IPR050358">
    <property type="entry name" value="RSE1/DDB1/CFT1"/>
</dbReference>
<dbReference type="OrthoDB" id="20774at2759"/>
<reference evidence="4" key="1">
    <citation type="journal article" date="2015" name="Genome Announc.">
        <title>Draft genome sequence of the cellulolytic fungus Chaetomium globosum.</title>
        <authorList>
            <person name="Cuomo C.A."/>
            <person name="Untereiner W.A."/>
            <person name="Ma L.-J."/>
            <person name="Grabherr M."/>
            <person name="Birren B.W."/>
        </authorList>
    </citation>
    <scope>NUCLEOTIDE SEQUENCE [LARGE SCALE GENOMIC DNA]</scope>
    <source>
        <strain evidence="4">ATCC 6205 / CBS 148.51 / DSM 1962 / NBRC 6347 / NRRL 1970</strain>
    </source>
</reference>
<dbReference type="Proteomes" id="UP000001056">
    <property type="component" value="Unassembled WGS sequence"/>
</dbReference>
<dbReference type="VEuPathDB" id="FungiDB:CHGG_04832"/>
<feature type="compositionally biased region" description="Low complexity" evidence="1">
    <location>
        <begin position="861"/>
        <end position="876"/>
    </location>
</feature>
<keyword evidence="4" id="KW-1185">Reference proteome</keyword>
<sequence>MTFLHPRPGDDSHIILLLVLVKHRRSRTTSTTVIYEWELGDDLNQVFAEEKQGHRMPVEFQMPLMLIPLTIQSAFLAVSADRIGLCTECLHGPPVFETIELSASPPTRNHRGRGAPLWAAWARPFRLWSYNKTRDCVYLAREDGVVLLLEADQDGALASHALDPFPCNISNTFACIFDHSTDVLVLGSHSGPGGCWKLPPRQPAELLGYISNWSPVVDFTTTDDFTGWHPSNHPGKVMIPWQEAKLRRPDRIFATCEGGRAGSITEYRYGLKANIGLDLEYGPEMKKAWLIPYIDPPYVVGYLLLISKPDSTAALLLAADFSGATVPGHGTIPFDLSSSTLILVSHNQMTIQVTQEAVVLTNHHGSILLRYQSLPGLLDRHLVDACVLGDLVALSTSAGTRFQIHLFKADLENLSLTHVRTVDVDGDVTCLALAPGGTVFAGIWTGTQAYMAWGSLQEPVDGLRMIDLSKYVSDNDASLGLEQAPLVEGIESITSVGDTVFLGTRTGKMITVKHTADPISIQDEKFGTTPATVSCSQRPGATHATILVCCDNSLVSVRLRQLACRYSGGGGDLKTNFRVWPVDASKLGAGVPHIQYATVVETPCKAGITTVLMISGSRLLLAEMHEEPGPVHRSITVKGGMPNRVIYCHFLQCLVVAVDARAGPDLMFINPDTGEQIGKSTDQRGVMQFYIAGLGKQDDRITALTEWNYRRDKNVWNFIIVTTMGGQLIVVTTEKIPPQNGGPATIRYWTRFKKDVKEAVYAVVGYDEGLIYSTHHTIHWEVIDHQEKRLRPLKCQSLSSTATRLRISNGKLHALTHHDSLVIFDNIDPGTSTAEAQACFADPWRRSAFDCIEVAGSPAPTQTQTQTDTEASTSTVTTTSTTTDYDIAGGIHLVSERGRGVAALWVPWQSQNKVCEVVLEAELPSSIRRFCRGRTRPVWDQLSGRPRFGRLPATVDDAEILGVALDGSLYRFTLLSIEAWRLLRFVQNLAMAKPFVCPFGASVARMRGLDDGVEDPDWGSEPTPGGGGEMQVDGDILRRCLERRVLELLVGKDEHAERLAKFLRALDGGRYTEGFAEKGDHAKYFRLAYEVLEYYLSLGI</sequence>
<protein>
    <recommendedName>
        <fullName evidence="2">RSE1/DDB1/CPSF1 first beta-propeller domain-containing protein</fullName>
    </recommendedName>
</protein>
<dbReference type="AlphaFoldDB" id="Q2H064"/>
<gene>
    <name evidence="3" type="ORF">CHGG_04832</name>
</gene>
<name>Q2H064_CHAGB</name>
<organism evidence="3 4">
    <name type="scientific">Chaetomium globosum (strain ATCC 6205 / CBS 148.51 / DSM 1962 / NBRC 6347 / NRRL 1970)</name>
    <name type="common">Soil fungus</name>
    <dbReference type="NCBI Taxonomy" id="306901"/>
    <lineage>
        <taxon>Eukaryota</taxon>
        <taxon>Fungi</taxon>
        <taxon>Dikarya</taxon>
        <taxon>Ascomycota</taxon>
        <taxon>Pezizomycotina</taxon>
        <taxon>Sordariomycetes</taxon>
        <taxon>Sordariomycetidae</taxon>
        <taxon>Sordariales</taxon>
        <taxon>Chaetomiaceae</taxon>
        <taxon>Chaetomium</taxon>
    </lineage>
</organism>
<evidence type="ECO:0000259" key="2">
    <source>
        <dbReference type="Pfam" id="PF10433"/>
    </source>
</evidence>
<accession>Q2H064</accession>
<dbReference type="EMBL" id="CH408032">
    <property type="protein sequence ID" value="EAQ88213.1"/>
    <property type="molecule type" value="Genomic_DNA"/>
</dbReference>
<proteinExistence type="predicted"/>
<dbReference type="Gene3D" id="2.130.10.10">
    <property type="entry name" value="YVTN repeat-like/Quinoprotein amine dehydrogenase"/>
    <property type="match status" value="1"/>
</dbReference>
<dbReference type="InParanoid" id="Q2H064"/>
<dbReference type="InterPro" id="IPR018846">
    <property type="entry name" value="Beta-prop_RSE1/DDB1/CPSF1_1st"/>
</dbReference>
<dbReference type="GeneID" id="4392579"/>
<dbReference type="Pfam" id="PF10433">
    <property type="entry name" value="Beta-prop_RSE1_1st"/>
    <property type="match status" value="1"/>
</dbReference>
<dbReference type="STRING" id="306901.Q2H064"/>
<dbReference type="eggNOG" id="ENOG502QVPZ">
    <property type="taxonomic scope" value="Eukaryota"/>
</dbReference>
<feature type="region of interest" description="Disordered" evidence="1">
    <location>
        <begin position="857"/>
        <end position="876"/>
    </location>
</feature>
<dbReference type="PANTHER" id="PTHR10644">
    <property type="entry name" value="DNA REPAIR/RNA PROCESSING CPSF FAMILY"/>
    <property type="match status" value="1"/>
</dbReference>
<dbReference type="HOGENOM" id="CLU_003539_0_0_1"/>